<reference evidence="1 2" key="1">
    <citation type="submission" date="2017-03" db="EMBL/GenBank/DDBJ databases">
        <title>Genomes of endolithic fungi from Antarctica.</title>
        <authorList>
            <person name="Coleine C."/>
            <person name="Masonjones S."/>
            <person name="Stajich J.E."/>
        </authorList>
    </citation>
    <scope>NUCLEOTIDE SEQUENCE [LARGE SCALE GENOMIC DNA]</scope>
    <source>
        <strain evidence="1 2">CCFEE 5184</strain>
    </source>
</reference>
<keyword evidence="2" id="KW-1185">Reference proteome</keyword>
<dbReference type="AlphaFoldDB" id="A0A4U0XG19"/>
<evidence type="ECO:0000313" key="1">
    <source>
        <dbReference type="EMBL" id="TKA75880.1"/>
    </source>
</evidence>
<evidence type="ECO:0008006" key="3">
    <source>
        <dbReference type="Google" id="ProtNLM"/>
    </source>
</evidence>
<dbReference type="PANTHER" id="PTHR47356:SF2">
    <property type="entry name" value="FAD-BINDING DOMAIN-CONTAINING PROTEIN-RELATED"/>
    <property type="match status" value="1"/>
</dbReference>
<proteinExistence type="predicted"/>
<dbReference type="Proteomes" id="UP000309340">
    <property type="component" value="Unassembled WGS sequence"/>
</dbReference>
<dbReference type="OrthoDB" id="2431938at2759"/>
<dbReference type="InterPro" id="IPR050562">
    <property type="entry name" value="FAD_mOase_fung"/>
</dbReference>
<evidence type="ECO:0000313" key="2">
    <source>
        <dbReference type="Proteomes" id="UP000309340"/>
    </source>
</evidence>
<sequence>MGASNFKVIVVGGGPIGLTAAAIDFPILEHRSHVIADAGSNLVLMLIGLRAISQLDLLDPLNAVSSPLSRIDRLDHDGRDVGDVQFFTQMEKNFGVCPRVISRHDLTRVLYNTLPSHAQQKVLTNKKLSDITPTVDGATVTRADGSSYEGAIVFGADGAHSTVREAMRRLSLGLGSADVNEERPFMTT</sequence>
<dbReference type="GO" id="GO:0004497">
    <property type="term" value="F:monooxygenase activity"/>
    <property type="evidence" value="ECO:0007669"/>
    <property type="project" value="InterPro"/>
</dbReference>
<gene>
    <name evidence="1" type="ORF">B0A55_04847</name>
</gene>
<dbReference type="STRING" id="329884.A0A4U0XG19"/>
<dbReference type="PANTHER" id="PTHR47356">
    <property type="entry name" value="FAD-DEPENDENT MONOOXYGENASE ASQG-RELATED"/>
    <property type="match status" value="1"/>
</dbReference>
<organism evidence="1 2">
    <name type="scientific">Friedmanniomyces simplex</name>
    <dbReference type="NCBI Taxonomy" id="329884"/>
    <lineage>
        <taxon>Eukaryota</taxon>
        <taxon>Fungi</taxon>
        <taxon>Dikarya</taxon>
        <taxon>Ascomycota</taxon>
        <taxon>Pezizomycotina</taxon>
        <taxon>Dothideomycetes</taxon>
        <taxon>Dothideomycetidae</taxon>
        <taxon>Mycosphaerellales</taxon>
        <taxon>Teratosphaeriaceae</taxon>
        <taxon>Friedmanniomyces</taxon>
    </lineage>
</organism>
<dbReference type="SUPFAM" id="SSF51905">
    <property type="entry name" value="FAD/NAD(P)-binding domain"/>
    <property type="match status" value="1"/>
</dbReference>
<protein>
    <recommendedName>
        <fullName evidence="3">FAD-binding domain-containing protein</fullName>
    </recommendedName>
</protein>
<dbReference type="InterPro" id="IPR036188">
    <property type="entry name" value="FAD/NAD-bd_sf"/>
</dbReference>
<dbReference type="Gene3D" id="3.50.50.60">
    <property type="entry name" value="FAD/NAD(P)-binding domain"/>
    <property type="match status" value="1"/>
</dbReference>
<dbReference type="EMBL" id="NAJQ01000180">
    <property type="protein sequence ID" value="TKA75880.1"/>
    <property type="molecule type" value="Genomic_DNA"/>
</dbReference>
<comment type="caution">
    <text evidence="1">The sequence shown here is derived from an EMBL/GenBank/DDBJ whole genome shotgun (WGS) entry which is preliminary data.</text>
</comment>
<accession>A0A4U0XG19</accession>
<name>A0A4U0XG19_9PEZI</name>